<evidence type="ECO:0000259" key="2">
    <source>
        <dbReference type="Pfam" id="PF17184"/>
    </source>
</evidence>
<dbReference type="GO" id="GO:0005737">
    <property type="term" value="C:cytoplasm"/>
    <property type="evidence" value="ECO:0007669"/>
    <property type="project" value="TreeGrafter"/>
</dbReference>
<dbReference type="InterPro" id="IPR033421">
    <property type="entry name" value="Rit1_DUSP-like"/>
</dbReference>
<reference evidence="3 4" key="1">
    <citation type="submission" date="2018-10" db="EMBL/GenBank/DDBJ databases">
        <title>Complete genome sequence of Malassezia restricta CBS 7877.</title>
        <authorList>
            <person name="Morand S.C."/>
            <person name="Bertignac M."/>
            <person name="Iltis A."/>
            <person name="Kolder I."/>
            <person name="Pirovano W."/>
            <person name="Jourdain R."/>
            <person name="Clavaud C."/>
        </authorList>
    </citation>
    <scope>NUCLEOTIDE SEQUENCE [LARGE SCALE GENOMIC DNA]</scope>
    <source>
        <strain evidence="3 4">CBS 7877</strain>
    </source>
</reference>
<protein>
    <recommendedName>
        <fullName evidence="5">tRNA A64-2'-O-ribosylphosphate transferase</fullName>
    </recommendedName>
</protein>
<dbReference type="PANTHER" id="PTHR31811:SF0">
    <property type="entry name" value="TRNA A64-2'-O-RIBOSYLPHOSPHATE TRANSFERASE"/>
    <property type="match status" value="1"/>
</dbReference>
<name>A0A3G2S4D1_MALR7</name>
<organism evidence="3 4">
    <name type="scientific">Malassezia restricta (strain ATCC 96810 / NBRC 103918 / CBS 7877)</name>
    <name type="common">Seborrheic dermatitis infection agent</name>
    <dbReference type="NCBI Taxonomy" id="425264"/>
    <lineage>
        <taxon>Eukaryota</taxon>
        <taxon>Fungi</taxon>
        <taxon>Dikarya</taxon>
        <taxon>Basidiomycota</taxon>
        <taxon>Ustilaginomycotina</taxon>
        <taxon>Malasseziomycetes</taxon>
        <taxon>Malasseziales</taxon>
        <taxon>Malasseziaceae</taxon>
        <taxon>Malassezia</taxon>
    </lineage>
</organism>
<dbReference type="InterPro" id="IPR007306">
    <property type="entry name" value="Rit1"/>
</dbReference>
<dbReference type="OrthoDB" id="45256at2759"/>
<accession>A0A3G2S4D1</accession>
<dbReference type="AlphaFoldDB" id="A0A3G2S4D1"/>
<keyword evidence="4" id="KW-1185">Reference proteome</keyword>
<dbReference type="GO" id="GO:0019988">
    <property type="term" value="P:charged-tRNA amino acid modification"/>
    <property type="evidence" value="ECO:0007669"/>
    <property type="project" value="InterPro"/>
</dbReference>
<feature type="domain" description="Rit1 DUSP-like" evidence="1">
    <location>
        <begin position="339"/>
        <end position="458"/>
    </location>
</feature>
<dbReference type="InterPro" id="IPR033449">
    <property type="entry name" value="Rit1_N"/>
</dbReference>
<dbReference type="GO" id="GO:0043399">
    <property type="term" value="F:tRNA adenosine(64)-2'-O-ribosylphosphate transferase activity"/>
    <property type="evidence" value="ECO:0007669"/>
    <property type="project" value="InterPro"/>
</dbReference>
<evidence type="ECO:0008006" key="5">
    <source>
        <dbReference type="Google" id="ProtNLM"/>
    </source>
</evidence>
<dbReference type="EMBL" id="CP033150">
    <property type="protein sequence ID" value="AYO42800.1"/>
    <property type="molecule type" value="Genomic_DNA"/>
</dbReference>
<dbReference type="Proteomes" id="UP000269793">
    <property type="component" value="Chromosome III"/>
</dbReference>
<proteinExistence type="predicted"/>
<dbReference type="PIRSF" id="PIRSF007747">
    <property type="entry name" value="Ribosyl_Ptfrase"/>
    <property type="match status" value="1"/>
</dbReference>
<evidence type="ECO:0000259" key="1">
    <source>
        <dbReference type="Pfam" id="PF04179"/>
    </source>
</evidence>
<dbReference type="Pfam" id="PF04179">
    <property type="entry name" value="Init_tRNA_PT"/>
    <property type="match status" value="1"/>
</dbReference>
<dbReference type="VEuPathDB" id="FungiDB:DNF11_1850"/>
<evidence type="ECO:0000313" key="4">
    <source>
        <dbReference type="Proteomes" id="UP000269793"/>
    </source>
</evidence>
<sequence length="469" mass="52532">MDLARQEEREAYKALRRENKDVWSRLASIAHDAQYVEDVRGACYPLPLVANLRCGAWYTDPAHLVSTAYFKSTDGHMHQWDFSLKRANLHLVHVIQSPDVDSALTGCLIIDSTRRGKRYPDALSKTVPIWCAVLNRASHRVHATPALIPALQVPLDQISQSEQAQIEARLDVWVDKLCASDLPVPRLAKPLHPVFVHAPHIPTLSSDVQHHVVLVSVSPSLPPPSFRTMHASYVQGAGDDHEAWAHGLTPRLFWRHKRQLMAPELQRDERIQLVCDIVKTEREQAGQVAWLSSHDTAIQIEGTPIFIQALPATHMFSERDRASYALIIHCAQPDTSPHVLGLGLDASKRGLNAFSAALPRVVDTVTDVLRKEAHGRGVLLCCTGGGQLSGAMVVAILAASFDRHRHFLGVGDDAYARLTQHRRQLSKDDTQRRLQWLTTSWMHASPSRAHLQRVNAYLLGPFRQVRLWT</sequence>
<feature type="domain" description="Rit1 N-terminal" evidence="2">
    <location>
        <begin position="15"/>
        <end position="264"/>
    </location>
</feature>
<evidence type="ECO:0000313" key="3">
    <source>
        <dbReference type="EMBL" id="AYO42800.1"/>
    </source>
</evidence>
<dbReference type="PANTHER" id="PTHR31811">
    <property type="entry name" value="TRNA A64-2'-O-RIBOSYLPHOSPHATE TRANSFERASE"/>
    <property type="match status" value="1"/>
</dbReference>
<gene>
    <name evidence="3" type="ORF">DNF11_1850</name>
</gene>
<dbReference type="Pfam" id="PF17184">
    <property type="entry name" value="Rit1_C"/>
    <property type="match status" value="1"/>
</dbReference>